<sequence length="478" mass="55035">MKQYLALVLVLLFQYVSCERELCGNQSSVNNMRSCSSQILGHDSNFDTCLVEFFPPNSAECKDMNFGPIVDNKNIGGVSLKPYIWPYHYEDAFKMYRENYTVLNITFTNIKWKRSSVHIKDWKPFTYIEIHTSTLKLHILPPPSHIKIEGYRIEVMKACDKRTQCEETAANTTIKVKNSTKEVTYQYSLLRNVGSYYFLVTPLHEACATGTVECQSVRSPIIYISSDVPETTYICIASLTSLVVAILFAYYVALRVIRRYWCKDYRLAPGKESAIPPPPKILVIYSPANKVHAECVNSFVNYLRFECGLDIMYDGDIAATAHGDPYVWADEAFKVSNYVLYIISPAEETNTYHNIYDQPIITPHRNIDTLQLNLLKANRATKNPKHVANIVFEHSDISTIPMETKNDKVFYLLKDWQKLIAYLSKNLLTKQQMMRTEKGRCFLEDLKRAKKLLNNRNGEIIIKCENIKLQSVEKKVLL</sequence>
<dbReference type="AlphaFoldDB" id="A0A4C1U600"/>
<feature type="transmembrane region" description="Helical" evidence="1">
    <location>
        <begin position="231"/>
        <end position="253"/>
    </location>
</feature>
<keyword evidence="2" id="KW-0732">Signal</keyword>
<proteinExistence type="predicted"/>
<protein>
    <submittedName>
        <fullName evidence="3">Uncharacterized protein</fullName>
    </submittedName>
</protein>
<gene>
    <name evidence="3" type="ORF">EVAR_16247_1</name>
</gene>
<feature type="signal peptide" evidence="2">
    <location>
        <begin position="1"/>
        <end position="18"/>
    </location>
</feature>
<comment type="caution">
    <text evidence="3">The sequence shown here is derived from an EMBL/GenBank/DDBJ whole genome shotgun (WGS) entry which is preliminary data.</text>
</comment>
<dbReference type="Gene3D" id="3.40.50.11530">
    <property type="match status" value="1"/>
</dbReference>
<organism evidence="3 4">
    <name type="scientific">Eumeta variegata</name>
    <name type="common">Bagworm moth</name>
    <name type="synonym">Eumeta japonica</name>
    <dbReference type="NCBI Taxonomy" id="151549"/>
    <lineage>
        <taxon>Eukaryota</taxon>
        <taxon>Metazoa</taxon>
        <taxon>Ecdysozoa</taxon>
        <taxon>Arthropoda</taxon>
        <taxon>Hexapoda</taxon>
        <taxon>Insecta</taxon>
        <taxon>Pterygota</taxon>
        <taxon>Neoptera</taxon>
        <taxon>Endopterygota</taxon>
        <taxon>Lepidoptera</taxon>
        <taxon>Glossata</taxon>
        <taxon>Ditrysia</taxon>
        <taxon>Tineoidea</taxon>
        <taxon>Psychidae</taxon>
        <taxon>Oiketicinae</taxon>
        <taxon>Eumeta</taxon>
    </lineage>
</organism>
<dbReference type="OrthoDB" id="8190413at2759"/>
<dbReference type="Proteomes" id="UP000299102">
    <property type="component" value="Unassembled WGS sequence"/>
</dbReference>
<keyword evidence="1" id="KW-0812">Transmembrane</keyword>
<keyword evidence="1" id="KW-1133">Transmembrane helix</keyword>
<name>A0A4C1U600_EUMVA</name>
<evidence type="ECO:0000256" key="2">
    <source>
        <dbReference type="SAM" id="SignalP"/>
    </source>
</evidence>
<reference evidence="3 4" key="1">
    <citation type="journal article" date="2019" name="Commun. Biol.">
        <title>The bagworm genome reveals a unique fibroin gene that provides high tensile strength.</title>
        <authorList>
            <person name="Kono N."/>
            <person name="Nakamura H."/>
            <person name="Ohtoshi R."/>
            <person name="Tomita M."/>
            <person name="Numata K."/>
            <person name="Arakawa K."/>
        </authorList>
    </citation>
    <scope>NUCLEOTIDE SEQUENCE [LARGE SCALE GENOMIC DNA]</scope>
</reference>
<evidence type="ECO:0000313" key="3">
    <source>
        <dbReference type="EMBL" id="GBP21698.1"/>
    </source>
</evidence>
<evidence type="ECO:0000256" key="1">
    <source>
        <dbReference type="SAM" id="Phobius"/>
    </source>
</evidence>
<evidence type="ECO:0000313" key="4">
    <source>
        <dbReference type="Proteomes" id="UP000299102"/>
    </source>
</evidence>
<accession>A0A4C1U600</accession>
<dbReference type="EMBL" id="BGZK01000131">
    <property type="protein sequence ID" value="GBP21698.1"/>
    <property type="molecule type" value="Genomic_DNA"/>
</dbReference>
<keyword evidence="4" id="KW-1185">Reference proteome</keyword>
<feature type="chain" id="PRO_5020036359" evidence="2">
    <location>
        <begin position="19"/>
        <end position="478"/>
    </location>
</feature>
<keyword evidence="1" id="KW-0472">Membrane</keyword>